<sequence length="141" mass="15896">MTGDVGDLHVGTVVVNVNDMDRAVAFWRSALGYRLRESEVDPEFTMLVSSDPARPPISLQLTDQPVLQPVRLHLDLYTSEQERQVERLVALGASRVEDWQYPEDPDFVVLRDPDGNEFCVIAHQPVPVRTPAPEEEDGDEE</sequence>
<dbReference type="PANTHER" id="PTHR35908">
    <property type="entry name" value="HYPOTHETICAL FUSION PROTEIN"/>
    <property type="match status" value="1"/>
</dbReference>
<evidence type="ECO:0000313" key="2">
    <source>
        <dbReference type="EMBL" id="MVA76085.1"/>
    </source>
</evidence>
<dbReference type="SUPFAM" id="SSF54593">
    <property type="entry name" value="Glyoxalase/Bleomycin resistance protein/Dihydroxybiphenyl dioxygenase"/>
    <property type="match status" value="1"/>
</dbReference>
<keyword evidence="3" id="KW-1185">Reference proteome</keyword>
<dbReference type="AlphaFoldDB" id="A0A6A9UWP5"/>
<reference evidence="2 3" key="1">
    <citation type="submission" date="2019-12" db="EMBL/GenBank/DDBJ databases">
        <title>Auraticoccus cholistani sp. nov., an actinomycete isolated from soil of Cholistan desert.</title>
        <authorList>
            <person name="Cheema M.T."/>
        </authorList>
    </citation>
    <scope>NUCLEOTIDE SEQUENCE [LARGE SCALE GENOMIC DNA]</scope>
    <source>
        <strain evidence="2 3">F435</strain>
    </source>
</reference>
<dbReference type="CDD" id="cd06587">
    <property type="entry name" value="VOC"/>
    <property type="match status" value="1"/>
</dbReference>
<gene>
    <name evidence="2" type="ORF">GC722_08625</name>
</gene>
<feature type="domain" description="VOC" evidence="1">
    <location>
        <begin position="9"/>
        <end position="123"/>
    </location>
</feature>
<dbReference type="Pfam" id="PF18029">
    <property type="entry name" value="Glyoxalase_6"/>
    <property type="match status" value="1"/>
</dbReference>
<name>A0A6A9UWP5_9ACTN</name>
<dbReference type="EMBL" id="WPCU01000005">
    <property type="protein sequence ID" value="MVA76085.1"/>
    <property type="molecule type" value="Genomic_DNA"/>
</dbReference>
<proteinExistence type="predicted"/>
<dbReference type="InterPro" id="IPR041581">
    <property type="entry name" value="Glyoxalase_6"/>
</dbReference>
<dbReference type="Gene3D" id="3.10.180.10">
    <property type="entry name" value="2,3-Dihydroxybiphenyl 1,2-Dioxygenase, domain 1"/>
    <property type="match status" value="1"/>
</dbReference>
<dbReference type="InterPro" id="IPR029068">
    <property type="entry name" value="Glyas_Bleomycin-R_OHBP_Dase"/>
</dbReference>
<dbReference type="Proteomes" id="UP000435304">
    <property type="component" value="Unassembled WGS sequence"/>
</dbReference>
<organism evidence="2 3">
    <name type="scientific">Auraticoccus cholistanensis</name>
    <dbReference type="NCBI Taxonomy" id="2656650"/>
    <lineage>
        <taxon>Bacteria</taxon>
        <taxon>Bacillati</taxon>
        <taxon>Actinomycetota</taxon>
        <taxon>Actinomycetes</taxon>
        <taxon>Propionibacteriales</taxon>
        <taxon>Propionibacteriaceae</taxon>
        <taxon>Auraticoccus</taxon>
    </lineage>
</organism>
<evidence type="ECO:0000313" key="3">
    <source>
        <dbReference type="Proteomes" id="UP000435304"/>
    </source>
</evidence>
<dbReference type="PROSITE" id="PS51819">
    <property type="entry name" value="VOC"/>
    <property type="match status" value="1"/>
</dbReference>
<dbReference type="InterPro" id="IPR037523">
    <property type="entry name" value="VOC_core"/>
</dbReference>
<dbReference type="PANTHER" id="PTHR35908:SF1">
    <property type="entry name" value="CONSERVED PROTEIN"/>
    <property type="match status" value="1"/>
</dbReference>
<accession>A0A6A9UWP5</accession>
<protein>
    <submittedName>
        <fullName evidence="2">VOC family protein</fullName>
    </submittedName>
</protein>
<dbReference type="RefSeq" id="WP_156609528.1">
    <property type="nucleotide sequence ID" value="NZ_WPCU01000005.1"/>
</dbReference>
<evidence type="ECO:0000259" key="1">
    <source>
        <dbReference type="PROSITE" id="PS51819"/>
    </source>
</evidence>
<comment type="caution">
    <text evidence="2">The sequence shown here is derived from an EMBL/GenBank/DDBJ whole genome shotgun (WGS) entry which is preliminary data.</text>
</comment>